<dbReference type="Pfam" id="PF13193">
    <property type="entry name" value="AMP-binding_C"/>
    <property type="match status" value="1"/>
</dbReference>
<evidence type="ECO:0000256" key="1">
    <source>
        <dbReference type="ARBA" id="ARBA00006432"/>
    </source>
</evidence>
<dbReference type="InterPro" id="IPR042099">
    <property type="entry name" value="ANL_N_sf"/>
</dbReference>
<reference evidence="5 6" key="1">
    <citation type="journal article" date="2016" name="Mol. Biol. Evol.">
        <title>Comparative Genomics of Early-Diverging Mushroom-Forming Fungi Provides Insights into the Origins of Lignocellulose Decay Capabilities.</title>
        <authorList>
            <person name="Nagy L.G."/>
            <person name="Riley R."/>
            <person name="Tritt A."/>
            <person name="Adam C."/>
            <person name="Daum C."/>
            <person name="Floudas D."/>
            <person name="Sun H."/>
            <person name="Yadav J.S."/>
            <person name="Pangilinan J."/>
            <person name="Larsson K.H."/>
            <person name="Matsuura K."/>
            <person name="Barry K."/>
            <person name="Labutti K."/>
            <person name="Kuo R."/>
            <person name="Ohm R.A."/>
            <person name="Bhattacharya S.S."/>
            <person name="Shirouzu T."/>
            <person name="Yoshinaga Y."/>
            <person name="Martin F.M."/>
            <person name="Grigoriev I.V."/>
            <person name="Hibbett D.S."/>
        </authorList>
    </citation>
    <scope>NUCLEOTIDE SEQUENCE [LARGE SCALE GENOMIC DNA]</scope>
    <source>
        <strain evidence="5 6">CBS 109695</strain>
    </source>
</reference>
<dbReference type="InterPro" id="IPR025110">
    <property type="entry name" value="AMP-bd_C"/>
</dbReference>
<evidence type="ECO:0000256" key="2">
    <source>
        <dbReference type="ARBA" id="ARBA00022598"/>
    </source>
</evidence>
<sequence>MPPRVYKSHHPDIDLKVESVFSFLFTPDGQGNIGGHPGSKPAIIDADTGTTISRSVLRSLSLSLAYGLTGKRSSSSPPLVPLKKGDTITIFSPNSIAWPVVLFGSVAAGLRCTFANSAHTAGELHHQWSDSRASLVFAHPSGVPTVLTMFATHLGWTAAEARARIVVMGIEWLTGSADEGAEGAAGFTQLPALLNHGTLPSEVKFEGKATDETVFMCYSSGTTGLPKGVETTHANVASIMQMAVPVFPPTHKDDVTLGMLPFYSIGIVNIIPFSFHNGVPVVIMPRFNIEKFFAHVARYRITNAFIVPPMLAIAQHPAVSQHNLTSLRMLFSTAAPLGRTLVEATCARLRSVGAEVAITQAYGLTETSPTVHVLHPADSLRKVGSVGVLVPNLEARLVDDDERDVNEGQSGELWLRGPSVMKCYLGNEQATKQSITVDGWFKTGDIMTRDDEGFWTIVDRKKELIKYKSFQVPPAELEALLLAHPDVADVAVIGVGSRSEETELPRAYVVPTTVCPLSPQDHAAFGTVIQEWIKSRVAPHKQLRGGVRIVEVISKSAAGKILRRELREMAKRELADAARAKL</sequence>
<dbReference type="AlphaFoldDB" id="A0A165XJ54"/>
<dbReference type="InterPro" id="IPR045851">
    <property type="entry name" value="AMP-bd_C_sf"/>
</dbReference>
<evidence type="ECO:0000313" key="5">
    <source>
        <dbReference type="EMBL" id="KZP08595.1"/>
    </source>
</evidence>
<dbReference type="InterPro" id="IPR020845">
    <property type="entry name" value="AMP-binding_CS"/>
</dbReference>
<dbReference type="InterPro" id="IPR000873">
    <property type="entry name" value="AMP-dep_synth/lig_dom"/>
</dbReference>
<comment type="similarity">
    <text evidence="1">Belongs to the ATP-dependent AMP-binding enzyme family.</text>
</comment>
<name>A0A165XJ54_9AGAM</name>
<feature type="domain" description="AMP-dependent synthetase/ligase" evidence="3">
    <location>
        <begin position="36"/>
        <end position="425"/>
    </location>
</feature>
<dbReference type="PANTHER" id="PTHR24096:SF149">
    <property type="entry name" value="AMP-BINDING DOMAIN-CONTAINING PROTEIN-RELATED"/>
    <property type="match status" value="1"/>
</dbReference>
<dbReference type="GO" id="GO:0016405">
    <property type="term" value="F:CoA-ligase activity"/>
    <property type="evidence" value="ECO:0007669"/>
    <property type="project" value="TreeGrafter"/>
</dbReference>
<gene>
    <name evidence="5" type="ORF">FIBSPDRAFT_922655</name>
</gene>
<evidence type="ECO:0000259" key="4">
    <source>
        <dbReference type="Pfam" id="PF13193"/>
    </source>
</evidence>
<protein>
    <submittedName>
        <fullName evidence="5">Acetyl-CoA synthetase-like protein</fullName>
    </submittedName>
</protein>
<dbReference type="Gene3D" id="3.40.50.12780">
    <property type="entry name" value="N-terminal domain of ligase-like"/>
    <property type="match status" value="1"/>
</dbReference>
<proteinExistence type="inferred from homology"/>
<organism evidence="5 6">
    <name type="scientific">Athelia psychrophila</name>
    <dbReference type="NCBI Taxonomy" id="1759441"/>
    <lineage>
        <taxon>Eukaryota</taxon>
        <taxon>Fungi</taxon>
        <taxon>Dikarya</taxon>
        <taxon>Basidiomycota</taxon>
        <taxon>Agaricomycotina</taxon>
        <taxon>Agaricomycetes</taxon>
        <taxon>Agaricomycetidae</taxon>
        <taxon>Atheliales</taxon>
        <taxon>Atheliaceae</taxon>
        <taxon>Athelia</taxon>
    </lineage>
</organism>
<dbReference type="Proteomes" id="UP000076532">
    <property type="component" value="Unassembled WGS sequence"/>
</dbReference>
<dbReference type="PANTHER" id="PTHR24096">
    <property type="entry name" value="LONG-CHAIN-FATTY-ACID--COA LIGASE"/>
    <property type="match status" value="1"/>
</dbReference>
<feature type="domain" description="AMP-binding enzyme C-terminal" evidence="4">
    <location>
        <begin position="476"/>
        <end position="560"/>
    </location>
</feature>
<dbReference type="STRING" id="436010.A0A165XJ54"/>
<dbReference type="EMBL" id="KV417718">
    <property type="protein sequence ID" value="KZP08595.1"/>
    <property type="molecule type" value="Genomic_DNA"/>
</dbReference>
<keyword evidence="2" id="KW-0436">Ligase</keyword>
<dbReference type="Pfam" id="PF00501">
    <property type="entry name" value="AMP-binding"/>
    <property type="match status" value="1"/>
</dbReference>
<keyword evidence="6" id="KW-1185">Reference proteome</keyword>
<dbReference type="CDD" id="cd05911">
    <property type="entry name" value="Firefly_Luc_like"/>
    <property type="match status" value="1"/>
</dbReference>
<dbReference type="PROSITE" id="PS00455">
    <property type="entry name" value="AMP_BINDING"/>
    <property type="match status" value="1"/>
</dbReference>
<dbReference type="SUPFAM" id="SSF56801">
    <property type="entry name" value="Acetyl-CoA synthetase-like"/>
    <property type="match status" value="1"/>
</dbReference>
<evidence type="ECO:0000313" key="6">
    <source>
        <dbReference type="Proteomes" id="UP000076532"/>
    </source>
</evidence>
<dbReference type="Gene3D" id="3.30.300.30">
    <property type="match status" value="1"/>
</dbReference>
<accession>A0A165XJ54</accession>
<dbReference type="OrthoDB" id="1898221at2759"/>
<evidence type="ECO:0000259" key="3">
    <source>
        <dbReference type="Pfam" id="PF00501"/>
    </source>
</evidence>